<dbReference type="KEGG" id="psco:LY89DRAFT_313741"/>
<evidence type="ECO:0000256" key="1">
    <source>
        <dbReference type="ARBA" id="ARBA00004141"/>
    </source>
</evidence>
<protein>
    <submittedName>
        <fullName evidence="10">Putative purine-cytosine permease FCY2</fullName>
    </submittedName>
</protein>
<evidence type="ECO:0000256" key="7">
    <source>
        <dbReference type="PIRNR" id="PIRNR002744"/>
    </source>
</evidence>
<keyword evidence="6 7" id="KW-0472">Membrane</keyword>
<feature type="transmembrane region" description="Helical" evidence="9">
    <location>
        <begin position="107"/>
        <end position="129"/>
    </location>
</feature>
<dbReference type="GO" id="GO:0022857">
    <property type="term" value="F:transmembrane transporter activity"/>
    <property type="evidence" value="ECO:0007669"/>
    <property type="project" value="InterPro"/>
</dbReference>
<dbReference type="Pfam" id="PF02133">
    <property type="entry name" value="Transp_cyt_pur"/>
    <property type="match status" value="1"/>
</dbReference>
<feature type="transmembrane region" description="Helical" evidence="9">
    <location>
        <begin position="245"/>
        <end position="270"/>
    </location>
</feature>
<feature type="region of interest" description="Disordered" evidence="8">
    <location>
        <begin position="1"/>
        <end position="25"/>
    </location>
</feature>
<feature type="transmembrane region" description="Helical" evidence="9">
    <location>
        <begin position="349"/>
        <end position="370"/>
    </location>
</feature>
<dbReference type="PANTHER" id="PTHR31806">
    <property type="entry name" value="PURINE-CYTOSINE PERMEASE FCY2-RELATED"/>
    <property type="match status" value="1"/>
</dbReference>
<proteinExistence type="inferred from homology"/>
<dbReference type="OrthoDB" id="5428495at2759"/>
<evidence type="ECO:0000256" key="4">
    <source>
        <dbReference type="ARBA" id="ARBA00022692"/>
    </source>
</evidence>
<dbReference type="RefSeq" id="XP_018077262.1">
    <property type="nucleotide sequence ID" value="XM_018206656.1"/>
</dbReference>
<feature type="transmembrane region" description="Helical" evidence="9">
    <location>
        <begin position="382"/>
        <end position="402"/>
    </location>
</feature>
<feature type="transmembrane region" description="Helical" evidence="9">
    <location>
        <begin position="282"/>
        <end position="307"/>
    </location>
</feature>
<feature type="transmembrane region" description="Helical" evidence="9">
    <location>
        <begin position="414"/>
        <end position="433"/>
    </location>
</feature>
<feature type="transmembrane region" description="Helical" evidence="9">
    <location>
        <begin position="483"/>
        <end position="505"/>
    </location>
</feature>
<sequence>MEFQEKKGPEPDLYQTDSGPRQGEVTQVKNLRDLEAVPGFWTKVHELSEKLGAETIGVEQLPEEARNPNQKPRSTFFVWSTANFHYAAFTTGALGPLLFGLGWWDSFLTVIFFNFLSDLAPAVISYLGPRLGMRSMIIVRYSFGFYASKVIVLLNAITCIGWIVINTIAGGGLLYDASDAKMPLVVAIIIVLVISLVTSFLGYKAIHLYDKYGWAVLIVISIIVIGFGGKHFVNVPMAKGDDARLGVLSYGALVFSWGITWVPLAADYSIYMPSKTPSWQTFLWTFCGIYIGSTFAFLIGIALATLISNPDPAYNFPAVYDDRGIGGLVGAIFEGHGTGVRGFGRFIEVLLALSIMGANIPNIYSFGLSVQAISSWTQKIPRIIVTLFGFAVAVTVCCVLRNRFVEALENFLNVLSYWCTPFAAVVMTEHFIFRRSIGYNVSVWRDGKGLPTGIAAIGSWACGITAAFMGADQTWLVGPIAKAIGGADIGWELGAAVACVVYLVSRTLELKTTGR</sequence>
<gene>
    <name evidence="10" type="ORF">LY89DRAFT_313741</name>
</gene>
<dbReference type="GeneID" id="28816382"/>
<feature type="transmembrane region" description="Helical" evidence="9">
    <location>
        <begin position="454"/>
        <end position="471"/>
    </location>
</feature>
<dbReference type="GO" id="GO:0005886">
    <property type="term" value="C:plasma membrane"/>
    <property type="evidence" value="ECO:0007669"/>
    <property type="project" value="TreeGrafter"/>
</dbReference>
<feature type="transmembrane region" description="Helical" evidence="9">
    <location>
        <begin position="214"/>
        <end position="233"/>
    </location>
</feature>
<dbReference type="Gene3D" id="1.10.4160.10">
    <property type="entry name" value="Hydantoin permease"/>
    <property type="match status" value="1"/>
</dbReference>
<feature type="compositionally biased region" description="Polar residues" evidence="8">
    <location>
        <begin position="15"/>
        <end position="25"/>
    </location>
</feature>
<dbReference type="EMBL" id="KQ947406">
    <property type="protein sequence ID" value="KUJ22907.1"/>
    <property type="molecule type" value="Genomic_DNA"/>
</dbReference>
<dbReference type="InParanoid" id="A0A194XT82"/>
<evidence type="ECO:0000256" key="9">
    <source>
        <dbReference type="SAM" id="Phobius"/>
    </source>
</evidence>
<dbReference type="Proteomes" id="UP000070700">
    <property type="component" value="Unassembled WGS sequence"/>
</dbReference>
<dbReference type="PANTHER" id="PTHR31806:SF1">
    <property type="entry name" value="PURINE-CYTOSINE PERMEASE FCY2-RELATED"/>
    <property type="match status" value="1"/>
</dbReference>
<evidence type="ECO:0000256" key="6">
    <source>
        <dbReference type="ARBA" id="ARBA00023136"/>
    </source>
</evidence>
<reference evidence="10 11" key="1">
    <citation type="submission" date="2015-10" db="EMBL/GenBank/DDBJ databases">
        <title>Full genome of DAOMC 229536 Phialocephala scopiformis, a fungal endophyte of spruce producing the potent anti-insectan compound rugulosin.</title>
        <authorList>
            <consortium name="DOE Joint Genome Institute"/>
            <person name="Walker A.K."/>
            <person name="Frasz S.L."/>
            <person name="Seifert K.A."/>
            <person name="Miller J.D."/>
            <person name="Mondo S.J."/>
            <person name="Labutti K."/>
            <person name="Lipzen A."/>
            <person name="Dockter R."/>
            <person name="Kennedy M."/>
            <person name="Grigoriev I.V."/>
            <person name="Spatafora J.W."/>
        </authorList>
    </citation>
    <scope>NUCLEOTIDE SEQUENCE [LARGE SCALE GENOMIC DNA]</scope>
    <source>
        <strain evidence="10 11">CBS 120377</strain>
    </source>
</reference>
<dbReference type="AlphaFoldDB" id="A0A194XT82"/>
<dbReference type="InterPro" id="IPR026030">
    <property type="entry name" value="Pur-cyt_permease_Fcy2/21/22"/>
</dbReference>
<name>A0A194XT82_MOLSC</name>
<comment type="subcellular location">
    <subcellularLocation>
        <location evidence="1">Membrane</location>
        <topology evidence="1">Multi-pass membrane protein</topology>
    </subcellularLocation>
</comment>
<feature type="transmembrane region" description="Helical" evidence="9">
    <location>
        <begin position="150"/>
        <end position="175"/>
    </location>
</feature>
<organism evidence="10 11">
    <name type="scientific">Mollisia scopiformis</name>
    <name type="common">Conifer needle endophyte fungus</name>
    <name type="synonym">Phialocephala scopiformis</name>
    <dbReference type="NCBI Taxonomy" id="149040"/>
    <lineage>
        <taxon>Eukaryota</taxon>
        <taxon>Fungi</taxon>
        <taxon>Dikarya</taxon>
        <taxon>Ascomycota</taxon>
        <taxon>Pezizomycotina</taxon>
        <taxon>Leotiomycetes</taxon>
        <taxon>Helotiales</taxon>
        <taxon>Mollisiaceae</taxon>
        <taxon>Mollisia</taxon>
    </lineage>
</organism>
<keyword evidence="4 9" id="KW-0812">Transmembrane</keyword>
<keyword evidence="11" id="KW-1185">Reference proteome</keyword>
<feature type="compositionally biased region" description="Basic and acidic residues" evidence="8">
    <location>
        <begin position="1"/>
        <end position="10"/>
    </location>
</feature>
<evidence type="ECO:0000313" key="11">
    <source>
        <dbReference type="Proteomes" id="UP000070700"/>
    </source>
</evidence>
<evidence type="ECO:0000256" key="8">
    <source>
        <dbReference type="SAM" id="MobiDB-lite"/>
    </source>
</evidence>
<keyword evidence="5 9" id="KW-1133">Transmembrane helix</keyword>
<evidence type="ECO:0000256" key="5">
    <source>
        <dbReference type="ARBA" id="ARBA00022989"/>
    </source>
</evidence>
<accession>A0A194XT82</accession>
<dbReference type="InterPro" id="IPR001248">
    <property type="entry name" value="Pur-cyt_permease"/>
</dbReference>
<dbReference type="PIRSF" id="PIRSF002744">
    <property type="entry name" value="Pur-cyt_permease"/>
    <property type="match status" value="1"/>
</dbReference>
<evidence type="ECO:0000313" key="10">
    <source>
        <dbReference type="EMBL" id="KUJ22907.1"/>
    </source>
</evidence>
<evidence type="ECO:0000256" key="2">
    <source>
        <dbReference type="ARBA" id="ARBA00008974"/>
    </source>
</evidence>
<feature type="transmembrane region" description="Helical" evidence="9">
    <location>
        <begin position="181"/>
        <end position="202"/>
    </location>
</feature>
<feature type="transmembrane region" description="Helical" evidence="9">
    <location>
        <begin position="76"/>
        <end position="101"/>
    </location>
</feature>
<keyword evidence="3 7" id="KW-0813">Transport</keyword>
<evidence type="ECO:0000256" key="3">
    <source>
        <dbReference type="ARBA" id="ARBA00022448"/>
    </source>
</evidence>
<comment type="similarity">
    <text evidence="2 7">Belongs to the purine-cytosine permease (2.A.39) family.</text>
</comment>